<protein>
    <submittedName>
        <fullName evidence="2">Uncharacterized protein</fullName>
    </submittedName>
</protein>
<reference evidence="2" key="2">
    <citation type="journal article" date="2024" name="Plant">
        <title>Genomic evolution and insights into agronomic trait innovations of Sesamum species.</title>
        <authorList>
            <person name="Miao H."/>
            <person name="Wang L."/>
            <person name="Qu L."/>
            <person name="Liu H."/>
            <person name="Sun Y."/>
            <person name="Le M."/>
            <person name="Wang Q."/>
            <person name="Wei S."/>
            <person name="Zheng Y."/>
            <person name="Lin W."/>
            <person name="Duan Y."/>
            <person name="Cao H."/>
            <person name="Xiong S."/>
            <person name="Wang X."/>
            <person name="Wei L."/>
            <person name="Li C."/>
            <person name="Ma Q."/>
            <person name="Ju M."/>
            <person name="Zhao R."/>
            <person name="Li G."/>
            <person name="Mu C."/>
            <person name="Tian Q."/>
            <person name="Mei H."/>
            <person name="Zhang T."/>
            <person name="Gao T."/>
            <person name="Zhang H."/>
        </authorList>
    </citation>
    <scope>NUCLEOTIDE SEQUENCE</scope>
    <source>
        <strain evidence="2">3651</strain>
    </source>
</reference>
<organism evidence="2 3">
    <name type="scientific">Sesamum alatum</name>
    <dbReference type="NCBI Taxonomy" id="300844"/>
    <lineage>
        <taxon>Eukaryota</taxon>
        <taxon>Viridiplantae</taxon>
        <taxon>Streptophyta</taxon>
        <taxon>Embryophyta</taxon>
        <taxon>Tracheophyta</taxon>
        <taxon>Spermatophyta</taxon>
        <taxon>Magnoliopsida</taxon>
        <taxon>eudicotyledons</taxon>
        <taxon>Gunneridae</taxon>
        <taxon>Pentapetalae</taxon>
        <taxon>asterids</taxon>
        <taxon>lamiids</taxon>
        <taxon>Lamiales</taxon>
        <taxon>Pedaliaceae</taxon>
        <taxon>Sesamum</taxon>
    </lineage>
</organism>
<reference evidence="2" key="1">
    <citation type="submission" date="2020-06" db="EMBL/GenBank/DDBJ databases">
        <authorList>
            <person name="Li T."/>
            <person name="Hu X."/>
            <person name="Zhang T."/>
            <person name="Song X."/>
            <person name="Zhang H."/>
            <person name="Dai N."/>
            <person name="Sheng W."/>
            <person name="Hou X."/>
            <person name="Wei L."/>
        </authorList>
    </citation>
    <scope>NUCLEOTIDE SEQUENCE</scope>
    <source>
        <strain evidence="2">3651</strain>
        <tissue evidence="2">Leaf</tissue>
    </source>
</reference>
<feature type="compositionally biased region" description="Basic and acidic residues" evidence="1">
    <location>
        <begin position="89"/>
        <end position="107"/>
    </location>
</feature>
<feature type="compositionally biased region" description="Polar residues" evidence="1">
    <location>
        <begin position="67"/>
        <end position="82"/>
    </location>
</feature>
<sequence>MVRRQIVMGSRDGEILMEGEVPPIRNRGEIELPEETPVSQNQLVQQYAEIGEYSGNVGRSGGAGSQGCPTMGTNSGRTNEQSRPLDPPEDPRIESLRREPHELRRQLIPDAPSILERKPILSRDFVSSAA</sequence>
<dbReference type="AlphaFoldDB" id="A0AAE1Y4D7"/>
<gene>
    <name evidence="2" type="ORF">Salat_1890000</name>
</gene>
<keyword evidence="3" id="KW-1185">Reference proteome</keyword>
<accession>A0AAE1Y4D7</accession>
<evidence type="ECO:0000313" key="3">
    <source>
        <dbReference type="Proteomes" id="UP001293254"/>
    </source>
</evidence>
<feature type="region of interest" description="Disordered" evidence="1">
    <location>
        <begin position="55"/>
        <end position="130"/>
    </location>
</feature>
<proteinExistence type="predicted"/>
<dbReference type="Proteomes" id="UP001293254">
    <property type="component" value="Unassembled WGS sequence"/>
</dbReference>
<dbReference type="EMBL" id="JACGWO010000007">
    <property type="protein sequence ID" value="KAK4423074.1"/>
    <property type="molecule type" value="Genomic_DNA"/>
</dbReference>
<name>A0AAE1Y4D7_9LAMI</name>
<comment type="caution">
    <text evidence="2">The sequence shown here is derived from an EMBL/GenBank/DDBJ whole genome shotgun (WGS) entry which is preliminary data.</text>
</comment>
<evidence type="ECO:0000313" key="2">
    <source>
        <dbReference type="EMBL" id="KAK4423074.1"/>
    </source>
</evidence>
<evidence type="ECO:0000256" key="1">
    <source>
        <dbReference type="SAM" id="MobiDB-lite"/>
    </source>
</evidence>